<evidence type="ECO:0000256" key="2">
    <source>
        <dbReference type="ARBA" id="ARBA00022821"/>
    </source>
</evidence>
<keyword evidence="3" id="KW-1133">Transmembrane helix</keyword>
<name>A0AAD8RVS9_LOLMU</name>
<keyword evidence="2" id="KW-0611">Plant defense</keyword>
<keyword evidence="3" id="KW-0812">Transmembrane</keyword>
<accession>A0AAD8RVS9</accession>
<keyword evidence="1" id="KW-0677">Repeat</keyword>
<feature type="transmembrane region" description="Helical" evidence="3">
    <location>
        <begin position="12"/>
        <end position="34"/>
    </location>
</feature>
<dbReference type="FunFam" id="1.10.10.10:FF:000322">
    <property type="entry name" value="Probable disease resistance protein At1g63360"/>
    <property type="match status" value="1"/>
</dbReference>
<sequence length="806" mass="91127">MAITALEVAWAGWVITVVGWLLSPIITLLLPKILSNLGFDASKKLRELEMHIIPELHNTLCAVDQERMLERGKKVNSGVAVLDKMAAMLRHARDEAEDVFDAQQEIESRRSRSCWDILCAACNSSCVWVARIVSARVRTPEEPVLLNTSTSDETIAVTIDIAASTATCHEQAVAVATPSDSASHEAVPVAAAPSDSWRSNLEVFKNRCRSTFYCLADGFEAACFYRNWSYEVIGVTSYPENTNPLDFLATAISRRSLKIRIEKIESTIDEVKKSPLLGEASKSAPQDIANKNRSRIRTTSNRKVFGREAFRDSVMEKLRENPHGTGPCYSVIGIYGVAGSGKTTFAQYTRDRIEEEKLFDTIISIHVSENFSVDDIFHEMLKDITKDRHSNISDREELEEKLKESLRGKLFCLILDDLWVKTKNDPQLEELISPLNVGVKGSKILVTARTKVAAGALCAGEPMEMPGLDEHAYLSMFMHYALGGTVVTDEEFERVGRVISEKLHGSPIAAVIVGGRLGSNRDINFWKYTAECDMLNDTMDAIWWSYRQLSLDIKRCFEYCNIFPRRFKIKKGDLVHLWIAQGFVKTTCAREDMEDVAEGYIHELVSCSFLQQGKTWYNGKFFRIHDLLHDLIDMITTRTDCFRIENESSQRGETWKGDIPRDTRHLFIQNYDTELITEKALPLANLRTLIIHLVGRDTQIEENIIDNICKKLPKLRVLGVANQTYGSIGKPQSFFVPDSIGQLKCLRYLAFRTDLFCTITLPSTLNKLQHIQLLDFGEGSIRKFNFAKLVNLRHIFCWKVVEVPVG</sequence>
<dbReference type="Pfam" id="PF23559">
    <property type="entry name" value="WHD_DRP"/>
    <property type="match status" value="1"/>
</dbReference>
<evidence type="ECO:0000313" key="7">
    <source>
        <dbReference type="Proteomes" id="UP001231189"/>
    </source>
</evidence>
<organism evidence="6 7">
    <name type="scientific">Lolium multiflorum</name>
    <name type="common">Italian ryegrass</name>
    <name type="synonym">Lolium perenne subsp. multiflorum</name>
    <dbReference type="NCBI Taxonomy" id="4521"/>
    <lineage>
        <taxon>Eukaryota</taxon>
        <taxon>Viridiplantae</taxon>
        <taxon>Streptophyta</taxon>
        <taxon>Embryophyta</taxon>
        <taxon>Tracheophyta</taxon>
        <taxon>Spermatophyta</taxon>
        <taxon>Magnoliopsida</taxon>
        <taxon>Liliopsida</taxon>
        <taxon>Poales</taxon>
        <taxon>Poaceae</taxon>
        <taxon>BOP clade</taxon>
        <taxon>Pooideae</taxon>
        <taxon>Poodae</taxon>
        <taxon>Poeae</taxon>
        <taxon>Poeae Chloroplast Group 2 (Poeae type)</taxon>
        <taxon>Loliodinae</taxon>
        <taxon>Loliinae</taxon>
        <taxon>Lolium</taxon>
    </lineage>
</organism>
<dbReference type="Gene3D" id="3.80.10.10">
    <property type="entry name" value="Ribonuclease Inhibitor"/>
    <property type="match status" value="1"/>
</dbReference>
<dbReference type="Gene3D" id="3.40.50.300">
    <property type="entry name" value="P-loop containing nucleotide triphosphate hydrolases"/>
    <property type="match status" value="1"/>
</dbReference>
<evidence type="ECO:0000259" key="4">
    <source>
        <dbReference type="Pfam" id="PF00931"/>
    </source>
</evidence>
<dbReference type="Proteomes" id="UP001231189">
    <property type="component" value="Unassembled WGS sequence"/>
</dbReference>
<evidence type="ECO:0000259" key="5">
    <source>
        <dbReference type="Pfam" id="PF23559"/>
    </source>
</evidence>
<dbReference type="SUPFAM" id="SSF52047">
    <property type="entry name" value="RNI-like"/>
    <property type="match status" value="1"/>
</dbReference>
<dbReference type="Pfam" id="PF00931">
    <property type="entry name" value="NB-ARC"/>
    <property type="match status" value="1"/>
</dbReference>
<keyword evidence="7" id="KW-1185">Reference proteome</keyword>
<proteinExistence type="predicted"/>
<reference evidence="6" key="1">
    <citation type="submission" date="2023-07" db="EMBL/GenBank/DDBJ databases">
        <title>A chromosome-level genome assembly of Lolium multiflorum.</title>
        <authorList>
            <person name="Chen Y."/>
            <person name="Copetti D."/>
            <person name="Kolliker R."/>
            <person name="Studer B."/>
        </authorList>
    </citation>
    <scope>NUCLEOTIDE SEQUENCE</scope>
    <source>
        <strain evidence="6">02402/16</strain>
        <tissue evidence="6">Leaf</tissue>
    </source>
</reference>
<evidence type="ECO:0000256" key="1">
    <source>
        <dbReference type="ARBA" id="ARBA00022737"/>
    </source>
</evidence>
<evidence type="ECO:0000313" key="6">
    <source>
        <dbReference type="EMBL" id="KAK1631822.1"/>
    </source>
</evidence>
<dbReference type="PANTHER" id="PTHR23155">
    <property type="entry name" value="DISEASE RESISTANCE PROTEIN RP"/>
    <property type="match status" value="1"/>
</dbReference>
<dbReference type="PANTHER" id="PTHR23155:SF1058">
    <property type="entry name" value="OS11G0668100 PROTEIN"/>
    <property type="match status" value="1"/>
</dbReference>
<comment type="caution">
    <text evidence="6">The sequence shown here is derived from an EMBL/GenBank/DDBJ whole genome shotgun (WGS) entry which is preliminary data.</text>
</comment>
<evidence type="ECO:0008006" key="8">
    <source>
        <dbReference type="Google" id="ProtNLM"/>
    </source>
</evidence>
<dbReference type="InterPro" id="IPR002182">
    <property type="entry name" value="NB-ARC"/>
</dbReference>
<dbReference type="GO" id="GO:0002758">
    <property type="term" value="P:innate immune response-activating signaling pathway"/>
    <property type="evidence" value="ECO:0007669"/>
    <property type="project" value="UniProtKB-ARBA"/>
</dbReference>
<dbReference type="AlphaFoldDB" id="A0AAD8RVS9"/>
<dbReference type="EMBL" id="JAUUTY010000005">
    <property type="protein sequence ID" value="KAK1631822.1"/>
    <property type="molecule type" value="Genomic_DNA"/>
</dbReference>
<dbReference type="Gene3D" id="1.10.10.10">
    <property type="entry name" value="Winged helix-like DNA-binding domain superfamily/Winged helix DNA-binding domain"/>
    <property type="match status" value="1"/>
</dbReference>
<dbReference type="PRINTS" id="PR00364">
    <property type="entry name" value="DISEASERSIST"/>
</dbReference>
<feature type="domain" description="NB-ARC" evidence="4">
    <location>
        <begin position="312"/>
        <end position="480"/>
    </location>
</feature>
<dbReference type="GO" id="GO:0042742">
    <property type="term" value="P:defense response to bacterium"/>
    <property type="evidence" value="ECO:0007669"/>
    <property type="project" value="UniProtKB-ARBA"/>
</dbReference>
<keyword evidence="3" id="KW-0472">Membrane</keyword>
<gene>
    <name evidence="6" type="ORF">QYE76_006137</name>
</gene>
<dbReference type="InterPro" id="IPR036388">
    <property type="entry name" value="WH-like_DNA-bd_sf"/>
</dbReference>
<feature type="domain" description="Disease resistance protein winged helix" evidence="5">
    <location>
        <begin position="562"/>
        <end position="632"/>
    </location>
</feature>
<dbReference type="InterPro" id="IPR058922">
    <property type="entry name" value="WHD_DRP"/>
</dbReference>
<dbReference type="InterPro" id="IPR027417">
    <property type="entry name" value="P-loop_NTPase"/>
</dbReference>
<dbReference type="GO" id="GO:0043531">
    <property type="term" value="F:ADP binding"/>
    <property type="evidence" value="ECO:0007669"/>
    <property type="project" value="InterPro"/>
</dbReference>
<dbReference type="InterPro" id="IPR032675">
    <property type="entry name" value="LRR_dom_sf"/>
</dbReference>
<dbReference type="InterPro" id="IPR044974">
    <property type="entry name" value="Disease_R_plants"/>
</dbReference>
<evidence type="ECO:0000256" key="3">
    <source>
        <dbReference type="SAM" id="Phobius"/>
    </source>
</evidence>
<protein>
    <recommendedName>
        <fullName evidence="8">NB-ARC domain-containing protein</fullName>
    </recommendedName>
</protein>
<dbReference type="GO" id="GO:0009626">
    <property type="term" value="P:plant-type hypersensitive response"/>
    <property type="evidence" value="ECO:0007669"/>
    <property type="project" value="UniProtKB-ARBA"/>
</dbReference>
<dbReference type="SUPFAM" id="SSF52540">
    <property type="entry name" value="P-loop containing nucleoside triphosphate hydrolases"/>
    <property type="match status" value="1"/>
</dbReference>